<dbReference type="AlphaFoldDB" id="A0AAV9TDH9"/>
<evidence type="ECO:0000313" key="5">
    <source>
        <dbReference type="Proteomes" id="UP001327957"/>
    </source>
</evidence>
<dbReference type="Proteomes" id="UP001327957">
    <property type="component" value="Unassembled WGS sequence"/>
</dbReference>
<sequence length="345" mass="37623">MSGLKKNTAIYANEDGKVVIQDLPLPQARDDEILIEVLYSGVNPSDTRVLKFFDCRRRVLGGEFCGKVLDCPGLAGTEFKPDEIVAGYVDGSENRPTRYGSHQQYISIPPAWLLKVPNNLPPAHAAALITVAQTANDALFNRFRITPPYEVNAPTEGTLVIWGAASSVGMAAIQLARASRIGFIIVTASPKRHHYLKTLGATHCFDYNDENTIESIKALLLDRGDGPIWGFDAIGTISEPDSQTLLLRSIPNPEKDNVSLATVLLAGHDGFEGCLAGRHLDLSLDMPDGQKLVIPARPDEADRMWKALAWTFTHFGDKYQVPSLQVFKGTAAKALDEVVKVGQFA</sequence>
<dbReference type="InterPro" id="IPR013149">
    <property type="entry name" value="ADH-like_C"/>
</dbReference>
<evidence type="ECO:0000313" key="4">
    <source>
        <dbReference type="EMBL" id="KAK6218606.1"/>
    </source>
</evidence>
<dbReference type="Gene3D" id="3.90.180.10">
    <property type="entry name" value="Medium-chain alcohol dehydrogenases, catalytic domain"/>
    <property type="match status" value="1"/>
</dbReference>
<dbReference type="SUPFAM" id="SSF51735">
    <property type="entry name" value="NAD(P)-binding Rossmann-fold domains"/>
    <property type="match status" value="1"/>
</dbReference>
<reference evidence="4 5" key="1">
    <citation type="submission" date="2023-04" db="EMBL/GenBank/DDBJ databases">
        <title>Colletotrichum tabacum stain YC1 causing leaf anthracnose on Nicotiana tabacum(L.) cv.</title>
        <authorList>
            <person name="Ji Z."/>
            <person name="Wang M."/>
            <person name="Zhang J."/>
            <person name="Wang N."/>
            <person name="Zhou Z."/>
        </authorList>
    </citation>
    <scope>NUCLEOTIDE SEQUENCE [LARGE SCALE GENOMIC DNA]</scope>
    <source>
        <strain evidence="4 5">YC1</strain>
    </source>
</reference>
<dbReference type="Gene3D" id="3.40.50.720">
    <property type="entry name" value="NAD(P)-binding Rossmann-like Domain"/>
    <property type="match status" value="1"/>
</dbReference>
<dbReference type="SMART" id="SM00829">
    <property type="entry name" value="PKS_ER"/>
    <property type="match status" value="1"/>
</dbReference>
<keyword evidence="5" id="KW-1185">Reference proteome</keyword>
<dbReference type="Pfam" id="PF00107">
    <property type="entry name" value="ADH_zinc_N"/>
    <property type="match status" value="1"/>
</dbReference>
<name>A0AAV9TDH9_9PEZI</name>
<dbReference type="InterPro" id="IPR047122">
    <property type="entry name" value="Trans-enoyl_RdTase-like"/>
</dbReference>
<dbReference type="SUPFAM" id="SSF50129">
    <property type="entry name" value="GroES-like"/>
    <property type="match status" value="1"/>
</dbReference>
<dbReference type="InterPro" id="IPR036291">
    <property type="entry name" value="NAD(P)-bd_dom_sf"/>
</dbReference>
<accession>A0AAV9TDH9</accession>
<evidence type="ECO:0000256" key="1">
    <source>
        <dbReference type="ARBA" id="ARBA00008072"/>
    </source>
</evidence>
<comment type="similarity">
    <text evidence="1">Belongs to the zinc-containing alcohol dehydrogenase family.</text>
</comment>
<protein>
    <recommendedName>
        <fullName evidence="3">Enoyl reductase (ER) domain-containing protein</fullName>
    </recommendedName>
</protein>
<gene>
    <name evidence="4" type="ORF">QIS74_06486</name>
</gene>
<dbReference type="InterPro" id="IPR013154">
    <property type="entry name" value="ADH-like_N"/>
</dbReference>
<evidence type="ECO:0000259" key="3">
    <source>
        <dbReference type="SMART" id="SM00829"/>
    </source>
</evidence>
<evidence type="ECO:0000256" key="2">
    <source>
        <dbReference type="ARBA" id="ARBA00023002"/>
    </source>
</evidence>
<organism evidence="4 5">
    <name type="scientific">Colletotrichum tabaci</name>
    <dbReference type="NCBI Taxonomy" id="1209068"/>
    <lineage>
        <taxon>Eukaryota</taxon>
        <taxon>Fungi</taxon>
        <taxon>Dikarya</taxon>
        <taxon>Ascomycota</taxon>
        <taxon>Pezizomycotina</taxon>
        <taxon>Sordariomycetes</taxon>
        <taxon>Hypocreomycetidae</taxon>
        <taxon>Glomerellales</taxon>
        <taxon>Glomerellaceae</taxon>
        <taxon>Colletotrichum</taxon>
        <taxon>Colletotrichum destructivum species complex</taxon>
    </lineage>
</organism>
<feature type="domain" description="Enoyl reductase (ER)" evidence="3">
    <location>
        <begin position="16"/>
        <end position="339"/>
    </location>
</feature>
<dbReference type="InterPro" id="IPR011032">
    <property type="entry name" value="GroES-like_sf"/>
</dbReference>
<proteinExistence type="inferred from homology"/>
<dbReference type="InterPro" id="IPR020843">
    <property type="entry name" value="ER"/>
</dbReference>
<dbReference type="PANTHER" id="PTHR45348">
    <property type="entry name" value="HYPOTHETICAL OXIDOREDUCTASE (EUROFUNG)"/>
    <property type="match status" value="1"/>
</dbReference>
<dbReference type="Pfam" id="PF08240">
    <property type="entry name" value="ADH_N"/>
    <property type="match status" value="1"/>
</dbReference>
<dbReference type="CDD" id="cd08249">
    <property type="entry name" value="enoyl_reductase_like"/>
    <property type="match status" value="1"/>
</dbReference>
<dbReference type="GO" id="GO:0016651">
    <property type="term" value="F:oxidoreductase activity, acting on NAD(P)H"/>
    <property type="evidence" value="ECO:0007669"/>
    <property type="project" value="InterPro"/>
</dbReference>
<dbReference type="EMBL" id="JASAOK010000033">
    <property type="protein sequence ID" value="KAK6218606.1"/>
    <property type="molecule type" value="Genomic_DNA"/>
</dbReference>
<keyword evidence="2" id="KW-0560">Oxidoreductase</keyword>
<dbReference type="PANTHER" id="PTHR45348:SF7">
    <property type="entry name" value="ZINC BINDING OXIDOREDUCTASE, PUTATIVE-RELATED"/>
    <property type="match status" value="1"/>
</dbReference>
<comment type="caution">
    <text evidence="4">The sequence shown here is derived from an EMBL/GenBank/DDBJ whole genome shotgun (WGS) entry which is preliminary data.</text>
</comment>